<dbReference type="SUPFAM" id="SSF81606">
    <property type="entry name" value="PP2C-like"/>
    <property type="match status" value="1"/>
</dbReference>
<organism evidence="2 3">
    <name type="scientific">Rotaria sordida</name>
    <dbReference type="NCBI Taxonomy" id="392033"/>
    <lineage>
        <taxon>Eukaryota</taxon>
        <taxon>Metazoa</taxon>
        <taxon>Spiralia</taxon>
        <taxon>Gnathifera</taxon>
        <taxon>Rotifera</taxon>
        <taxon>Eurotatoria</taxon>
        <taxon>Bdelloidea</taxon>
        <taxon>Philodinida</taxon>
        <taxon>Philodinidae</taxon>
        <taxon>Rotaria</taxon>
    </lineage>
</organism>
<dbReference type="EMBL" id="CAJOBE010000602">
    <property type="protein sequence ID" value="CAF3664628.1"/>
    <property type="molecule type" value="Genomic_DNA"/>
</dbReference>
<evidence type="ECO:0000313" key="2">
    <source>
        <dbReference type="EMBL" id="CAF3664628.1"/>
    </source>
</evidence>
<gene>
    <name evidence="2" type="ORF">FNK824_LOCUS6783</name>
</gene>
<dbReference type="Gene3D" id="3.60.40.10">
    <property type="entry name" value="PPM-type phosphatase domain"/>
    <property type="match status" value="1"/>
</dbReference>
<reference evidence="2" key="1">
    <citation type="submission" date="2021-02" db="EMBL/GenBank/DDBJ databases">
        <authorList>
            <person name="Nowell W R."/>
        </authorList>
    </citation>
    <scope>NUCLEOTIDE SEQUENCE</scope>
</reference>
<accession>A0A818SKH7</accession>
<dbReference type="GO" id="GO:0004722">
    <property type="term" value="F:protein serine/threonine phosphatase activity"/>
    <property type="evidence" value="ECO:0007669"/>
    <property type="project" value="InterPro"/>
</dbReference>
<evidence type="ECO:0000259" key="1">
    <source>
        <dbReference type="PROSITE" id="PS51746"/>
    </source>
</evidence>
<feature type="domain" description="PPM-type phosphatase" evidence="1">
    <location>
        <begin position="29"/>
        <end position="313"/>
    </location>
</feature>
<name>A0A818SKH7_9BILA</name>
<dbReference type="InterPro" id="IPR001932">
    <property type="entry name" value="PPM-type_phosphatase-like_dom"/>
</dbReference>
<protein>
    <recommendedName>
        <fullName evidence="1">PPM-type phosphatase domain-containing protein</fullName>
    </recommendedName>
</protein>
<evidence type="ECO:0000313" key="3">
    <source>
        <dbReference type="Proteomes" id="UP000663874"/>
    </source>
</evidence>
<sequence length="315" mass="35972">MFQKKLKQKIANIFLNNSNTRKELDHGQSFAFGGMQGWRISNEDIHKHLVPIDHHSWKLWSYFAIFDGHNGIDTAKYAADLLDKYLIDTLNQTGINSNDESIHSSQIDKNQLNHIIKKTFLQLDKKLANLVNDQSGSITSLIGPKYIYLINVGDARAIIISNDGQVLAYTKGYFLLYQFIYLKIFNLIKDHKPNVIQEQERIHKAGGRITQYENDVARVEDKLAVSRTFGDYSLDKRLIPALPDIIQYRKDSLAAFVILACDGIWDVMTNEQVALFVSQKVSNTSLENIASQLLDQCLKLKTSDNMSIYIIKVFN</sequence>
<dbReference type="PROSITE" id="PS51746">
    <property type="entry name" value="PPM_2"/>
    <property type="match status" value="1"/>
</dbReference>
<dbReference type="InterPro" id="IPR036457">
    <property type="entry name" value="PPM-type-like_dom_sf"/>
</dbReference>
<comment type="caution">
    <text evidence="2">The sequence shown here is derived from an EMBL/GenBank/DDBJ whole genome shotgun (WGS) entry which is preliminary data.</text>
</comment>
<dbReference type="PANTHER" id="PTHR47992">
    <property type="entry name" value="PROTEIN PHOSPHATASE"/>
    <property type="match status" value="1"/>
</dbReference>
<dbReference type="CDD" id="cd00143">
    <property type="entry name" value="PP2Cc"/>
    <property type="match status" value="1"/>
</dbReference>
<dbReference type="SMART" id="SM00332">
    <property type="entry name" value="PP2Cc"/>
    <property type="match status" value="1"/>
</dbReference>
<dbReference type="AlphaFoldDB" id="A0A818SKH7"/>
<dbReference type="InterPro" id="IPR015655">
    <property type="entry name" value="PP2C"/>
</dbReference>
<proteinExistence type="predicted"/>
<dbReference type="Proteomes" id="UP000663874">
    <property type="component" value="Unassembled WGS sequence"/>
</dbReference>
<dbReference type="Pfam" id="PF00481">
    <property type="entry name" value="PP2C"/>
    <property type="match status" value="1"/>
</dbReference>